<evidence type="ECO:0000256" key="1">
    <source>
        <dbReference type="SAM" id="MobiDB-lite"/>
    </source>
</evidence>
<keyword evidence="2" id="KW-1133">Transmembrane helix</keyword>
<dbReference type="RefSeq" id="WP_161103491.1">
    <property type="nucleotide sequence ID" value="NZ_JBHLYI010000010.1"/>
</dbReference>
<protein>
    <submittedName>
        <fullName evidence="3">Uncharacterized protein</fullName>
    </submittedName>
</protein>
<evidence type="ECO:0000313" key="3">
    <source>
        <dbReference type="EMBL" id="MXQ65390.1"/>
    </source>
</evidence>
<sequence length="92" mass="10165">MLSALRKSGLSSQMMYTAGFGSIGVSVISWLVSRARQDVNRADHWGLFVGQWAPTFFALGAALRLEEQWGDEAPYRKSSEAAEQLRETMPVG</sequence>
<keyword evidence="2" id="KW-0812">Transmembrane</keyword>
<evidence type="ECO:0000256" key="2">
    <source>
        <dbReference type="SAM" id="Phobius"/>
    </source>
</evidence>
<dbReference type="AlphaFoldDB" id="A0A6I4W9D9"/>
<keyword evidence="2" id="KW-0472">Membrane</keyword>
<name>A0A6I4W9D9_9ACTN</name>
<feature type="region of interest" description="Disordered" evidence="1">
    <location>
        <begin position="73"/>
        <end position="92"/>
    </location>
</feature>
<dbReference type="OrthoDB" id="9815586at2"/>
<reference evidence="3 4" key="1">
    <citation type="submission" date="2019-12" db="EMBL/GenBank/DDBJ databases">
        <title>Nocardia macrotermitis sp. nov. and Nocardia aurantia sp. nov., isolated from the gut of the fungus growing-termite Macrotermes natalensis.</title>
        <authorList>
            <person name="Christine B."/>
            <person name="Rene B."/>
        </authorList>
    </citation>
    <scope>NUCLEOTIDE SEQUENCE [LARGE SCALE GENOMIC DNA]</scope>
    <source>
        <strain evidence="3 4">DSM 102126</strain>
    </source>
</reference>
<organism evidence="3 4">
    <name type="scientific">Actinomadura rayongensis</name>
    <dbReference type="NCBI Taxonomy" id="1429076"/>
    <lineage>
        <taxon>Bacteria</taxon>
        <taxon>Bacillati</taxon>
        <taxon>Actinomycetota</taxon>
        <taxon>Actinomycetes</taxon>
        <taxon>Streptosporangiales</taxon>
        <taxon>Thermomonosporaceae</taxon>
        <taxon>Actinomadura</taxon>
    </lineage>
</organism>
<keyword evidence="4" id="KW-1185">Reference proteome</keyword>
<dbReference type="EMBL" id="WUTW01000002">
    <property type="protein sequence ID" value="MXQ65390.1"/>
    <property type="molecule type" value="Genomic_DNA"/>
</dbReference>
<dbReference type="Proteomes" id="UP000431901">
    <property type="component" value="Unassembled WGS sequence"/>
</dbReference>
<comment type="caution">
    <text evidence="3">The sequence shown here is derived from an EMBL/GenBank/DDBJ whole genome shotgun (WGS) entry which is preliminary data.</text>
</comment>
<gene>
    <name evidence="3" type="ORF">GQ466_15240</name>
</gene>
<feature type="compositionally biased region" description="Basic and acidic residues" evidence="1">
    <location>
        <begin position="73"/>
        <end position="86"/>
    </location>
</feature>
<proteinExistence type="predicted"/>
<evidence type="ECO:0000313" key="4">
    <source>
        <dbReference type="Proteomes" id="UP000431901"/>
    </source>
</evidence>
<feature type="transmembrane region" description="Helical" evidence="2">
    <location>
        <begin position="14"/>
        <end position="33"/>
    </location>
</feature>
<accession>A0A6I4W9D9</accession>